<evidence type="ECO:0000256" key="1">
    <source>
        <dbReference type="ARBA" id="ARBA00008563"/>
    </source>
</evidence>
<keyword evidence="5 6" id="KW-0687">Ribonucleoprotein</keyword>
<evidence type="ECO:0000256" key="5">
    <source>
        <dbReference type="ARBA" id="ARBA00023274"/>
    </source>
</evidence>
<organism evidence="8 9">
    <name type="scientific">Ichthyobacterium seriolicida</name>
    <dbReference type="NCBI Taxonomy" id="242600"/>
    <lineage>
        <taxon>Bacteria</taxon>
        <taxon>Pseudomonadati</taxon>
        <taxon>Bacteroidota</taxon>
        <taxon>Flavobacteriia</taxon>
        <taxon>Flavobacteriales</taxon>
        <taxon>Ichthyobacteriaceae</taxon>
        <taxon>Ichthyobacterium</taxon>
    </lineage>
</organism>
<evidence type="ECO:0000256" key="7">
    <source>
        <dbReference type="RuleBase" id="RU000562"/>
    </source>
</evidence>
<evidence type="ECO:0000256" key="2">
    <source>
        <dbReference type="ARBA" id="ARBA00022730"/>
    </source>
</evidence>
<dbReference type="GO" id="GO:0003735">
    <property type="term" value="F:structural constituent of ribosome"/>
    <property type="evidence" value="ECO:0007669"/>
    <property type="project" value="InterPro"/>
</dbReference>
<dbReference type="Proteomes" id="UP000243197">
    <property type="component" value="Chromosome"/>
</dbReference>
<evidence type="ECO:0000256" key="4">
    <source>
        <dbReference type="ARBA" id="ARBA00022980"/>
    </source>
</evidence>
<dbReference type="InterPro" id="IPR028909">
    <property type="entry name" value="bL21-like"/>
</dbReference>
<sequence>MDILGYQYKVKKGDKVFVGRINQQENTDISFDKVMLSDNGGKVLVGAPFVDGVKVEAKILSHVKGDKVIVFKKKRRKGYQKSNGHRQLFTQIEVKDILV</sequence>
<comment type="subunit">
    <text evidence="6">Part of the 50S ribosomal subunit. Contacts protein L20.</text>
</comment>
<keyword evidence="3 6" id="KW-0694">RNA-binding</keyword>
<gene>
    <name evidence="6" type="primary">rplU</name>
    <name evidence="8" type="ORF">JBKA6_1044</name>
</gene>
<dbReference type="HAMAP" id="MF_01363">
    <property type="entry name" value="Ribosomal_bL21"/>
    <property type="match status" value="1"/>
</dbReference>
<evidence type="ECO:0000313" key="8">
    <source>
        <dbReference type="EMBL" id="BAV95057.1"/>
    </source>
</evidence>
<proteinExistence type="inferred from homology"/>
<dbReference type="InterPro" id="IPR036164">
    <property type="entry name" value="bL21-like_sf"/>
</dbReference>
<reference evidence="8 9" key="1">
    <citation type="submission" date="2014-03" db="EMBL/GenBank/DDBJ databases">
        <title>complete genome sequence of Flavobacteriaceae bacterium JBKA-6.</title>
        <authorList>
            <person name="Takano T."/>
            <person name="Nakamura Y."/>
            <person name="Takuma S."/>
            <person name="Yasuike M."/>
            <person name="Matsuyama T."/>
            <person name="Sakai T."/>
            <person name="Fujiwara A."/>
            <person name="Kimoto K."/>
            <person name="Fukuda Y."/>
            <person name="Kondo H."/>
            <person name="Hirono I."/>
            <person name="Nakayasu C."/>
        </authorList>
    </citation>
    <scope>NUCLEOTIDE SEQUENCE [LARGE SCALE GENOMIC DNA]</scope>
    <source>
        <strain evidence="8 9">JBKA-6</strain>
    </source>
</reference>
<evidence type="ECO:0000256" key="6">
    <source>
        <dbReference type="HAMAP-Rule" id="MF_01363"/>
    </source>
</evidence>
<dbReference type="NCBIfam" id="TIGR00061">
    <property type="entry name" value="L21"/>
    <property type="match status" value="1"/>
</dbReference>
<evidence type="ECO:0000313" key="9">
    <source>
        <dbReference type="Proteomes" id="UP000243197"/>
    </source>
</evidence>
<keyword evidence="4 6" id="KW-0689">Ribosomal protein</keyword>
<dbReference type="PROSITE" id="PS01169">
    <property type="entry name" value="RIBOSOMAL_L21"/>
    <property type="match status" value="1"/>
</dbReference>
<dbReference type="GO" id="GO:0005840">
    <property type="term" value="C:ribosome"/>
    <property type="evidence" value="ECO:0007669"/>
    <property type="project" value="UniProtKB-KW"/>
</dbReference>
<dbReference type="InterPro" id="IPR001787">
    <property type="entry name" value="Ribosomal_bL21"/>
</dbReference>
<dbReference type="AlphaFoldDB" id="A0A1J1DYT0"/>
<dbReference type="GO" id="GO:0019843">
    <property type="term" value="F:rRNA binding"/>
    <property type="evidence" value="ECO:0007669"/>
    <property type="project" value="UniProtKB-UniRule"/>
</dbReference>
<dbReference type="InterPro" id="IPR018258">
    <property type="entry name" value="Ribosomal_bL21_CS"/>
</dbReference>
<keyword evidence="2 6" id="KW-0699">rRNA-binding</keyword>
<dbReference type="GO" id="GO:0005737">
    <property type="term" value="C:cytoplasm"/>
    <property type="evidence" value="ECO:0007669"/>
    <property type="project" value="UniProtKB-ARBA"/>
</dbReference>
<evidence type="ECO:0000256" key="3">
    <source>
        <dbReference type="ARBA" id="ARBA00022884"/>
    </source>
</evidence>
<dbReference type="PANTHER" id="PTHR21349">
    <property type="entry name" value="50S RIBOSOMAL PROTEIN L21"/>
    <property type="match status" value="1"/>
</dbReference>
<dbReference type="SUPFAM" id="SSF141091">
    <property type="entry name" value="L21p-like"/>
    <property type="match status" value="1"/>
</dbReference>
<dbReference type="KEGG" id="ise:JBKA6_1044"/>
<dbReference type="GO" id="GO:0006412">
    <property type="term" value="P:translation"/>
    <property type="evidence" value="ECO:0007669"/>
    <property type="project" value="UniProtKB-UniRule"/>
</dbReference>
<dbReference type="Pfam" id="PF00829">
    <property type="entry name" value="Ribosomal_L21p"/>
    <property type="match status" value="1"/>
</dbReference>
<protein>
    <recommendedName>
        <fullName evidence="6">Large ribosomal subunit protein bL21</fullName>
    </recommendedName>
</protein>
<dbReference type="EMBL" id="AP014564">
    <property type="protein sequence ID" value="BAV95057.1"/>
    <property type="molecule type" value="Genomic_DNA"/>
</dbReference>
<dbReference type="PANTHER" id="PTHR21349:SF0">
    <property type="entry name" value="LARGE RIBOSOMAL SUBUNIT PROTEIN BL21M"/>
    <property type="match status" value="1"/>
</dbReference>
<dbReference type="GO" id="GO:1990904">
    <property type="term" value="C:ribonucleoprotein complex"/>
    <property type="evidence" value="ECO:0007669"/>
    <property type="project" value="UniProtKB-KW"/>
</dbReference>
<comment type="similarity">
    <text evidence="1 6 7">Belongs to the bacterial ribosomal protein bL21 family.</text>
</comment>
<keyword evidence="9" id="KW-1185">Reference proteome</keyword>
<comment type="function">
    <text evidence="6 7">This protein binds to 23S rRNA in the presence of protein L20.</text>
</comment>
<name>A0A1J1DYT0_9FLAO</name>
<accession>A0A1J1DYT0</accession>